<dbReference type="InterPro" id="IPR011009">
    <property type="entry name" value="Kinase-like_dom_sf"/>
</dbReference>
<evidence type="ECO:0000259" key="2">
    <source>
        <dbReference type="PROSITE" id="PS50011"/>
    </source>
</evidence>
<accession>A0ABQ0FWR3</accession>
<comment type="caution">
    <text evidence="3">The sequence shown here is derived from an EMBL/GenBank/DDBJ whole genome shotgun (WGS) entry which is preliminary data.</text>
</comment>
<feature type="region of interest" description="Disordered" evidence="1">
    <location>
        <begin position="1"/>
        <end position="26"/>
    </location>
</feature>
<dbReference type="Pfam" id="PF00069">
    <property type="entry name" value="Pkinase"/>
    <property type="match status" value="1"/>
</dbReference>
<evidence type="ECO:0000256" key="1">
    <source>
        <dbReference type="SAM" id="MobiDB-lite"/>
    </source>
</evidence>
<feature type="compositionally biased region" description="Basic and acidic residues" evidence="1">
    <location>
        <begin position="242"/>
        <end position="252"/>
    </location>
</feature>
<dbReference type="PROSITE" id="PS50011">
    <property type="entry name" value="PROTEIN_KINASE_DOM"/>
    <property type="match status" value="1"/>
</dbReference>
<dbReference type="GO" id="GO:0016301">
    <property type="term" value="F:kinase activity"/>
    <property type="evidence" value="ECO:0007669"/>
    <property type="project" value="UniProtKB-KW"/>
</dbReference>
<dbReference type="EMBL" id="BAAFSV010000001">
    <property type="protein sequence ID" value="GAB1309924.1"/>
    <property type="molecule type" value="Genomic_DNA"/>
</dbReference>
<keyword evidence="4" id="KW-1185">Reference proteome</keyword>
<reference evidence="3 4" key="1">
    <citation type="submission" date="2024-09" db="EMBL/GenBank/DDBJ databases">
        <title>Itraconazole resistance in Madurella fahalii resulting from another homologue of gene encoding cytochrome P450 14-alpha sterol demethylase (CYP51).</title>
        <authorList>
            <person name="Yoshioka I."/>
            <person name="Fahal A.H."/>
            <person name="Kaneko S."/>
            <person name="Yaguchi T."/>
        </authorList>
    </citation>
    <scope>NUCLEOTIDE SEQUENCE [LARGE SCALE GENOMIC DNA]</scope>
    <source>
        <strain evidence="3 4">IFM 68171</strain>
    </source>
</reference>
<dbReference type="InterPro" id="IPR008271">
    <property type="entry name" value="Ser/Thr_kinase_AS"/>
</dbReference>
<feature type="domain" description="Protein kinase" evidence="2">
    <location>
        <begin position="309"/>
        <end position="597"/>
    </location>
</feature>
<protein>
    <submittedName>
        <fullName evidence="3">STE kinase</fullName>
    </submittedName>
</protein>
<dbReference type="PROSITE" id="PS00108">
    <property type="entry name" value="PROTEIN_KINASE_ST"/>
    <property type="match status" value="1"/>
</dbReference>
<dbReference type="Proteomes" id="UP001628179">
    <property type="component" value="Unassembled WGS sequence"/>
</dbReference>
<dbReference type="GeneID" id="98170879"/>
<dbReference type="SMART" id="SM00220">
    <property type="entry name" value="S_TKc"/>
    <property type="match status" value="1"/>
</dbReference>
<name>A0ABQ0FWR3_9PEZI</name>
<evidence type="ECO:0000313" key="3">
    <source>
        <dbReference type="EMBL" id="GAB1309924.1"/>
    </source>
</evidence>
<dbReference type="Gene3D" id="1.10.510.10">
    <property type="entry name" value="Transferase(Phosphotransferase) domain 1"/>
    <property type="match status" value="1"/>
</dbReference>
<gene>
    <name evidence="3" type="ORF">MFIFM68171_00134</name>
</gene>
<feature type="compositionally biased region" description="Low complexity" evidence="1">
    <location>
        <begin position="204"/>
        <end position="216"/>
    </location>
</feature>
<evidence type="ECO:0000313" key="4">
    <source>
        <dbReference type="Proteomes" id="UP001628179"/>
    </source>
</evidence>
<keyword evidence="3" id="KW-0418">Kinase</keyword>
<dbReference type="RefSeq" id="XP_070911657.1">
    <property type="nucleotide sequence ID" value="XM_071055556.1"/>
</dbReference>
<dbReference type="SUPFAM" id="SSF56112">
    <property type="entry name" value="Protein kinase-like (PK-like)"/>
    <property type="match status" value="1"/>
</dbReference>
<dbReference type="InterPro" id="IPR000719">
    <property type="entry name" value="Prot_kinase_dom"/>
</dbReference>
<dbReference type="PANTHER" id="PTHR24359:SF1">
    <property type="entry name" value="INHIBITOR OF NUCLEAR FACTOR KAPPA-B KINASE EPSILON SUBUNIT HOMOLOG 1-RELATED"/>
    <property type="match status" value="1"/>
</dbReference>
<dbReference type="PANTHER" id="PTHR24359">
    <property type="entry name" value="SERINE/THREONINE-PROTEIN KINASE SBK1"/>
    <property type="match status" value="1"/>
</dbReference>
<organism evidence="3 4">
    <name type="scientific">Madurella fahalii</name>
    <dbReference type="NCBI Taxonomy" id="1157608"/>
    <lineage>
        <taxon>Eukaryota</taxon>
        <taxon>Fungi</taxon>
        <taxon>Dikarya</taxon>
        <taxon>Ascomycota</taxon>
        <taxon>Pezizomycotina</taxon>
        <taxon>Sordariomycetes</taxon>
        <taxon>Sordariomycetidae</taxon>
        <taxon>Sordariales</taxon>
        <taxon>Sordariales incertae sedis</taxon>
        <taxon>Madurella</taxon>
    </lineage>
</organism>
<feature type="region of interest" description="Disordered" evidence="1">
    <location>
        <begin position="202"/>
        <end position="252"/>
    </location>
</feature>
<keyword evidence="3" id="KW-0808">Transferase</keyword>
<sequence length="603" mass="67166">MLLTAGEPRGYSELSEEKTEPFSQSEIQARLQRSRMEELKTMSSAVLLDKLVVPPDKDIRILLRPLAGNRAICPGDQDNCRLVALHAEGAGQDDAPHKVLAVTQRDRDIRFTVTIPDVIPGVALQCELYYDPQSDNQIFRNRSSLPVTLSRISQEPKDKRGYQCDVNPNYFQALAPGTYRINMCGTEALDFRILEKRLMRLRGSSTSSSDTSAMSDVVNSAGKRSFPADEDDALSPEKRRRPSDTTPEKKEDSLIMFLPAKTNPLAFPHTPAAENGKELSTSNGHPLLDMQADETVEVAPGAKVVEYTITKKEPIASTSLSSVFTAEYSEVPAGVIVVKVLKTRSPVAANNEAAVAKDVIRQADIWLREFQSQENLEHKSIVRLYGGDARFLSLYMEHVDARDLSSKSMWRNPATDLFTGDRSDALHILHDIASALHYIHGKGLVHNDIKPGNILYSRERGAVLCDLGLSSRQSRDTASIGGTPWYVPPEFIGRKQRGPPSDVWALGVTMLYVLGKISWPDARAHRNHPRHLHWLIARVNSRDRDPADRMRQWLSEVTAARNGLDIHDKLERLVHGMLAPNPQSRVTTKEIVSQLFVEAAPAR</sequence>
<proteinExistence type="predicted"/>